<dbReference type="AlphaFoldDB" id="M2LE72"/>
<gene>
    <name evidence="2" type="ORF">BAUCODRAFT_151697</name>
</gene>
<dbReference type="GeneID" id="19109160"/>
<proteinExistence type="predicted"/>
<protein>
    <submittedName>
        <fullName evidence="2">Uncharacterized protein</fullName>
    </submittedName>
</protein>
<evidence type="ECO:0000313" key="3">
    <source>
        <dbReference type="Proteomes" id="UP000011761"/>
    </source>
</evidence>
<dbReference type="Proteomes" id="UP000011761">
    <property type="component" value="Unassembled WGS sequence"/>
</dbReference>
<dbReference type="eggNOG" id="ENOG502RA49">
    <property type="taxonomic scope" value="Eukaryota"/>
</dbReference>
<feature type="region of interest" description="Disordered" evidence="1">
    <location>
        <begin position="36"/>
        <end position="83"/>
    </location>
</feature>
<organism evidence="2 3">
    <name type="scientific">Baudoinia panamericana (strain UAMH 10762)</name>
    <name type="common">Angels' share fungus</name>
    <name type="synonym">Baudoinia compniacensis (strain UAMH 10762)</name>
    <dbReference type="NCBI Taxonomy" id="717646"/>
    <lineage>
        <taxon>Eukaryota</taxon>
        <taxon>Fungi</taxon>
        <taxon>Dikarya</taxon>
        <taxon>Ascomycota</taxon>
        <taxon>Pezizomycotina</taxon>
        <taxon>Dothideomycetes</taxon>
        <taxon>Dothideomycetidae</taxon>
        <taxon>Mycosphaerellales</taxon>
        <taxon>Teratosphaeriaceae</taxon>
        <taxon>Baudoinia</taxon>
    </lineage>
</organism>
<accession>M2LE72</accession>
<dbReference type="OrthoDB" id="3646703at2759"/>
<dbReference type="EMBL" id="KB445562">
    <property type="protein sequence ID" value="EMC92282.1"/>
    <property type="molecule type" value="Genomic_DNA"/>
</dbReference>
<feature type="compositionally biased region" description="Basic and acidic residues" evidence="1">
    <location>
        <begin position="1"/>
        <end position="12"/>
    </location>
</feature>
<evidence type="ECO:0000313" key="2">
    <source>
        <dbReference type="EMBL" id="EMC92282.1"/>
    </source>
</evidence>
<dbReference type="HOGENOM" id="CLU_2542226_0_0_1"/>
<dbReference type="RefSeq" id="XP_007680694.1">
    <property type="nucleotide sequence ID" value="XM_007682504.1"/>
</dbReference>
<keyword evidence="3" id="KW-1185">Reference proteome</keyword>
<feature type="compositionally biased region" description="Basic and acidic residues" evidence="1">
    <location>
        <begin position="53"/>
        <end position="83"/>
    </location>
</feature>
<reference evidence="2 3" key="1">
    <citation type="journal article" date="2012" name="PLoS Pathog.">
        <title>Diverse lifestyles and strategies of plant pathogenesis encoded in the genomes of eighteen Dothideomycetes fungi.</title>
        <authorList>
            <person name="Ohm R.A."/>
            <person name="Feau N."/>
            <person name="Henrissat B."/>
            <person name="Schoch C.L."/>
            <person name="Horwitz B.A."/>
            <person name="Barry K.W."/>
            <person name="Condon B.J."/>
            <person name="Copeland A.C."/>
            <person name="Dhillon B."/>
            <person name="Glaser F."/>
            <person name="Hesse C.N."/>
            <person name="Kosti I."/>
            <person name="LaButti K."/>
            <person name="Lindquist E.A."/>
            <person name="Lucas S."/>
            <person name="Salamov A.A."/>
            <person name="Bradshaw R.E."/>
            <person name="Ciuffetti L."/>
            <person name="Hamelin R.C."/>
            <person name="Kema G.H.J."/>
            <person name="Lawrence C."/>
            <person name="Scott J.A."/>
            <person name="Spatafora J.W."/>
            <person name="Turgeon B.G."/>
            <person name="de Wit P.J.G.M."/>
            <person name="Zhong S."/>
            <person name="Goodwin S.B."/>
            <person name="Grigoriev I.V."/>
        </authorList>
    </citation>
    <scope>NUCLEOTIDE SEQUENCE [LARGE SCALE GENOMIC DNA]</scope>
    <source>
        <strain evidence="2 3">UAMH 10762</strain>
    </source>
</reference>
<dbReference type="KEGG" id="bcom:BAUCODRAFT_151697"/>
<dbReference type="OMA" id="GNKSTHH"/>
<feature type="region of interest" description="Disordered" evidence="1">
    <location>
        <begin position="1"/>
        <end position="23"/>
    </location>
</feature>
<evidence type="ECO:0000256" key="1">
    <source>
        <dbReference type="SAM" id="MobiDB-lite"/>
    </source>
</evidence>
<name>M2LE72_BAUPA</name>
<sequence>MAEGEKAAKETKGAFSAIGEMGEDVRKNVNSFADELLGGNKSTHHPSGGTGDIHPDAKKAGDSLQKGVDDAGRKLDEAMNKHH</sequence>